<keyword evidence="2" id="KW-1185">Reference proteome</keyword>
<dbReference type="RefSeq" id="WP_107938977.1">
    <property type="nucleotide sequence ID" value="NZ_QANS01000001.1"/>
</dbReference>
<comment type="caution">
    <text evidence="1">The sequence shown here is derived from an EMBL/GenBank/DDBJ whole genome shotgun (WGS) entry which is preliminary data.</text>
</comment>
<dbReference type="NCBIfam" id="TIGR02453">
    <property type="entry name" value="TIGR02453 family protein"/>
    <property type="match status" value="1"/>
</dbReference>
<dbReference type="InterPro" id="IPR012808">
    <property type="entry name" value="CHP02453"/>
</dbReference>
<evidence type="ECO:0000313" key="2">
    <source>
        <dbReference type="Proteomes" id="UP000244248"/>
    </source>
</evidence>
<evidence type="ECO:0000313" key="1">
    <source>
        <dbReference type="EMBL" id="PTU32706.1"/>
    </source>
</evidence>
<dbReference type="AlphaFoldDB" id="A0A2T5MJE8"/>
<gene>
    <name evidence="1" type="ORF">CJD38_00855</name>
</gene>
<dbReference type="PANTHER" id="PTHR36452:SF1">
    <property type="entry name" value="DUF2461 DOMAIN-CONTAINING PROTEIN"/>
    <property type="match status" value="1"/>
</dbReference>
<organism evidence="1 2">
    <name type="scientific">Stenotrophobium rhamnosiphilum</name>
    <dbReference type="NCBI Taxonomy" id="2029166"/>
    <lineage>
        <taxon>Bacteria</taxon>
        <taxon>Pseudomonadati</taxon>
        <taxon>Pseudomonadota</taxon>
        <taxon>Gammaproteobacteria</taxon>
        <taxon>Nevskiales</taxon>
        <taxon>Nevskiaceae</taxon>
        <taxon>Stenotrophobium</taxon>
    </lineage>
</organism>
<dbReference type="InterPro" id="IPR015996">
    <property type="entry name" value="UCP028451"/>
</dbReference>
<dbReference type="PANTHER" id="PTHR36452">
    <property type="entry name" value="CHROMOSOME 12, WHOLE GENOME SHOTGUN SEQUENCE"/>
    <property type="match status" value="1"/>
</dbReference>
<protein>
    <submittedName>
        <fullName evidence="1">DUF2461 domain-containing protein</fullName>
    </submittedName>
</protein>
<name>A0A2T5MJE8_9GAMM</name>
<dbReference type="OrthoDB" id="9794241at2"/>
<accession>A0A2T5MJE8</accession>
<proteinExistence type="predicted"/>
<dbReference type="Proteomes" id="UP000244248">
    <property type="component" value="Unassembled WGS sequence"/>
</dbReference>
<sequence>MPSKPTAPFTPTLFKFLKDLKRNNNREWFTENKTRYEAELKEPCLRFIAALDAPLKETVSEQFVASPKAVGGSLFRIYRDTRFSGDKTPYKTHVGMTFFHQATKAVARGSDGSNASPGRLDAPLFYLHLQPGECFIGGGVWHGQPETLKRIRSYMVNNPASWKKVTRSAAFSKLYSLDGDSLSRPPAGYDPAHELIADLKRKDYVCTATLSEEQVCSPDFPKIVLKHFATAAPMIDWLCGSLDLDF</sequence>
<reference evidence="1 2" key="1">
    <citation type="submission" date="2018-04" db="EMBL/GenBank/DDBJ databases">
        <title>Novel species isolated from glacier.</title>
        <authorList>
            <person name="Liu Q."/>
            <person name="Xin Y.-H."/>
        </authorList>
    </citation>
    <scope>NUCLEOTIDE SEQUENCE [LARGE SCALE GENOMIC DNA]</scope>
    <source>
        <strain evidence="1 2">GT1R17</strain>
    </source>
</reference>
<dbReference type="EMBL" id="QANS01000001">
    <property type="protein sequence ID" value="PTU32706.1"/>
    <property type="molecule type" value="Genomic_DNA"/>
</dbReference>
<dbReference type="PIRSF" id="PIRSF028451">
    <property type="entry name" value="UCP028451"/>
    <property type="match status" value="1"/>
</dbReference>
<dbReference type="Pfam" id="PF09365">
    <property type="entry name" value="DUF2461"/>
    <property type="match status" value="1"/>
</dbReference>